<dbReference type="PANTHER" id="PTHR34700">
    <property type="entry name" value="POTASSIUM BINDING PROTEIN KBP"/>
    <property type="match status" value="1"/>
</dbReference>
<dbReference type="SUPFAM" id="SSF54106">
    <property type="entry name" value="LysM domain"/>
    <property type="match status" value="1"/>
</dbReference>
<accession>A0ABN4N5N2</accession>
<evidence type="ECO:0000259" key="1">
    <source>
        <dbReference type="PROSITE" id="PS51782"/>
    </source>
</evidence>
<proteinExistence type="predicted"/>
<dbReference type="EMBL" id="CP014945">
    <property type="protein sequence ID" value="AMT98291.1"/>
    <property type="molecule type" value="Genomic_DNA"/>
</dbReference>
<gene>
    <name evidence="2" type="ORF">A3K91_2724</name>
</gene>
<dbReference type="InterPro" id="IPR052196">
    <property type="entry name" value="Bact_Kbp"/>
</dbReference>
<keyword evidence="3" id="KW-1185">Reference proteome</keyword>
<dbReference type="SMART" id="SM00257">
    <property type="entry name" value="LysM"/>
    <property type="match status" value="1"/>
</dbReference>
<dbReference type="InterPro" id="IPR036779">
    <property type="entry name" value="LysM_dom_sf"/>
</dbReference>
<dbReference type="InterPro" id="IPR018392">
    <property type="entry name" value="LysM"/>
</dbReference>
<dbReference type="CDD" id="cd00118">
    <property type="entry name" value="LysM"/>
    <property type="match status" value="1"/>
</dbReference>
<sequence>MVDMIVILETALAGHYYARCSFKNHTSQTVVYIVDIIMKMSLKKIAKALLLTTFSSAMLMTTAYANNPPPTIKADAPNRYIVKKGDTLWDISGRYLDSPWRWKEIWATNKQIKNPNLIYPDDILILCVIQGKTLIGVDTGEGCAGVEKQLLGNTVASTVTVTSTANSIPPIPLSAIQHWLDKAIIVNPQDFNTTPYILASKNRNLITASGDKVYAKGVPLIVGQRYGIYREGELYVEPKTQEVIGLEVTQVATGLVTATETNGVTSLQLTDSYGKEVREGDRVFVELNNSIPPVFYPEPASVSRGGLIVRVMDSISSAAKGSVVAINLGSAQGAKPGDVLTVYQKGPLVRDTKDNDMPVRLPNEPSGTVMIFNTFDHISYAYVLDSELPLNVGDQLLPPPYL</sequence>
<dbReference type="Pfam" id="PF01476">
    <property type="entry name" value="LysM"/>
    <property type="match status" value="1"/>
</dbReference>
<evidence type="ECO:0000313" key="2">
    <source>
        <dbReference type="EMBL" id="AMT98291.1"/>
    </source>
</evidence>
<dbReference type="PROSITE" id="PS51782">
    <property type="entry name" value="LYSM"/>
    <property type="match status" value="1"/>
</dbReference>
<protein>
    <submittedName>
        <fullName evidence="2">Peptigoglycan-binding protein LysM</fullName>
    </submittedName>
</protein>
<dbReference type="PANTHER" id="PTHR34700:SF4">
    <property type="entry name" value="PHAGE-LIKE ELEMENT PBSX PROTEIN XKDP"/>
    <property type="match status" value="1"/>
</dbReference>
<organism evidence="2 3">
    <name type="scientific">Psychrobacter alimentarius</name>
    <dbReference type="NCBI Taxonomy" id="261164"/>
    <lineage>
        <taxon>Bacteria</taxon>
        <taxon>Pseudomonadati</taxon>
        <taxon>Pseudomonadota</taxon>
        <taxon>Gammaproteobacteria</taxon>
        <taxon>Moraxellales</taxon>
        <taxon>Moraxellaceae</taxon>
        <taxon>Psychrobacter</taxon>
    </lineage>
</organism>
<reference evidence="2 3" key="1">
    <citation type="submission" date="2016-03" db="EMBL/GenBank/DDBJ databases">
        <title>Genome sequencing of Psychrobacter alimentarius PAMC 27889.</title>
        <authorList>
            <person name="Lee J."/>
            <person name="Kim O.-S."/>
        </authorList>
    </citation>
    <scope>NUCLEOTIDE SEQUENCE [LARGE SCALE GENOMIC DNA]</scope>
    <source>
        <strain evidence="2 3">PAMC 27889</strain>
    </source>
</reference>
<dbReference type="Proteomes" id="UP000076104">
    <property type="component" value="Chromosome"/>
</dbReference>
<evidence type="ECO:0000313" key="3">
    <source>
        <dbReference type="Proteomes" id="UP000076104"/>
    </source>
</evidence>
<dbReference type="Gene3D" id="3.10.350.10">
    <property type="entry name" value="LysM domain"/>
    <property type="match status" value="1"/>
</dbReference>
<feature type="domain" description="LysM" evidence="1">
    <location>
        <begin position="78"/>
        <end position="126"/>
    </location>
</feature>
<name>A0ABN4N5N2_9GAMM</name>